<comment type="caution">
    <text evidence="4">The sequence shown here is derived from an EMBL/GenBank/DDBJ whole genome shotgun (WGS) entry which is preliminary data.</text>
</comment>
<evidence type="ECO:0000313" key="5">
    <source>
        <dbReference type="Proteomes" id="UP000547528"/>
    </source>
</evidence>
<dbReference type="GO" id="GO:0010181">
    <property type="term" value="F:FMN binding"/>
    <property type="evidence" value="ECO:0007669"/>
    <property type="project" value="InterPro"/>
</dbReference>
<dbReference type="PANTHER" id="PTHR30466:SF11">
    <property type="entry name" value="FLAVIN-DEPENDENT MONOOXYGENASE, REDUCTASE SUBUNIT HSAB"/>
    <property type="match status" value="1"/>
</dbReference>
<reference evidence="4 5" key="1">
    <citation type="submission" date="2020-08" db="EMBL/GenBank/DDBJ databases">
        <title>Sequencing the genomes of 1000 actinobacteria strains.</title>
        <authorList>
            <person name="Klenk H.-P."/>
        </authorList>
    </citation>
    <scope>NUCLEOTIDE SEQUENCE [LARGE SCALE GENOMIC DNA]</scope>
    <source>
        <strain evidence="4 5">DSM 28238</strain>
    </source>
</reference>
<dbReference type="InterPro" id="IPR012349">
    <property type="entry name" value="Split_barrel_FMN-bd"/>
</dbReference>
<gene>
    <name evidence="4" type="ORF">FHX47_001705</name>
</gene>
<dbReference type="RefSeq" id="WP_183358498.1">
    <property type="nucleotide sequence ID" value="NZ_BAABKR010000001.1"/>
</dbReference>
<keyword evidence="2" id="KW-0560">Oxidoreductase</keyword>
<dbReference type="PANTHER" id="PTHR30466">
    <property type="entry name" value="FLAVIN REDUCTASE"/>
    <property type="match status" value="1"/>
</dbReference>
<dbReference type="SUPFAM" id="SSF50475">
    <property type="entry name" value="FMN-binding split barrel"/>
    <property type="match status" value="1"/>
</dbReference>
<evidence type="ECO:0000256" key="2">
    <source>
        <dbReference type="ARBA" id="ARBA00023002"/>
    </source>
</evidence>
<dbReference type="Pfam" id="PF01613">
    <property type="entry name" value="Flavin_Reduct"/>
    <property type="match status" value="1"/>
</dbReference>
<sequence length="171" mass="18091">MSLSPAPAAAVTALDLRQAFAQFPQGVVAIGAEINGAPEALVASTFTAGVSLDPPLATVAVQHTSNTWPRLREAASHLGVSVIGADHEGLCRQIASKDRANRFTGVDYSTDDDGALTLGATPMWLKTRIYNQFTAGDHDVVVLEILDLGADQTKPGLVFHNSTFKRLPILD</sequence>
<protein>
    <submittedName>
        <fullName evidence="4">Flavin reductase (DIM6/NTAB) family NADH-FMN oxidoreductase RutF</fullName>
    </submittedName>
</protein>
<proteinExistence type="inferred from homology"/>
<evidence type="ECO:0000259" key="3">
    <source>
        <dbReference type="SMART" id="SM00903"/>
    </source>
</evidence>
<dbReference type="Gene3D" id="2.30.110.10">
    <property type="entry name" value="Electron Transport, Fmn-binding Protein, Chain A"/>
    <property type="match status" value="1"/>
</dbReference>
<evidence type="ECO:0000256" key="1">
    <source>
        <dbReference type="ARBA" id="ARBA00008898"/>
    </source>
</evidence>
<name>A0A7W5Y048_9MICC</name>
<dbReference type="EMBL" id="JACIBT010000007">
    <property type="protein sequence ID" value="MBB3668076.1"/>
    <property type="molecule type" value="Genomic_DNA"/>
</dbReference>
<organism evidence="4 5">
    <name type="scientific">Garicola koreensis</name>
    <dbReference type="NCBI Taxonomy" id="1262554"/>
    <lineage>
        <taxon>Bacteria</taxon>
        <taxon>Bacillati</taxon>
        <taxon>Actinomycetota</taxon>
        <taxon>Actinomycetes</taxon>
        <taxon>Micrococcales</taxon>
        <taxon>Micrococcaceae</taxon>
        <taxon>Garicola</taxon>
    </lineage>
</organism>
<feature type="domain" description="Flavin reductase like" evidence="3">
    <location>
        <begin position="20"/>
        <end position="166"/>
    </location>
</feature>
<dbReference type="SMART" id="SM00903">
    <property type="entry name" value="Flavin_Reduct"/>
    <property type="match status" value="1"/>
</dbReference>
<comment type="similarity">
    <text evidence="1">Belongs to the non-flavoprotein flavin reductase family.</text>
</comment>
<evidence type="ECO:0000313" key="4">
    <source>
        <dbReference type="EMBL" id="MBB3668076.1"/>
    </source>
</evidence>
<dbReference type="InterPro" id="IPR002563">
    <property type="entry name" value="Flavin_Rdtase-like_dom"/>
</dbReference>
<dbReference type="Proteomes" id="UP000547528">
    <property type="component" value="Unassembled WGS sequence"/>
</dbReference>
<dbReference type="AlphaFoldDB" id="A0A7W5Y048"/>
<dbReference type="InterPro" id="IPR050268">
    <property type="entry name" value="NADH-dep_flavin_reductase"/>
</dbReference>
<dbReference type="GO" id="GO:0042602">
    <property type="term" value="F:riboflavin reductase (NADPH) activity"/>
    <property type="evidence" value="ECO:0007669"/>
    <property type="project" value="TreeGrafter"/>
</dbReference>
<accession>A0A7W5Y048</accession>
<keyword evidence="5" id="KW-1185">Reference proteome</keyword>